<sequence>MEIYTTMYLFKGICYIHRVSVDAEQFLHDRYHQVWSNGLYFKEIQPVNEGELGNIVYQKDLFCTRKTRRYNNGFKVAHEGFIYDQSIAALRSPEAIHQDRRHVFILLCASAPSLLISFFLKSLAVSRVVVMTTSLPNSKCLTTHVVFSQSRSLLTHVKSGTNQSSRASLEALRLVTVFTISRIRSSNTTLVYQAVTTIRSYERWSRSHLTGTEVGGSTSPICALNGAVLGSIDTVGFFVLAWNVLAQCGYFAPGKLFAAHPIVPMRP</sequence>
<dbReference type="EMBL" id="BGZK01001194">
    <property type="protein sequence ID" value="GBP73978.1"/>
    <property type="molecule type" value="Genomic_DNA"/>
</dbReference>
<dbReference type="Proteomes" id="UP000299102">
    <property type="component" value="Unassembled WGS sequence"/>
</dbReference>
<organism evidence="1 2">
    <name type="scientific">Eumeta variegata</name>
    <name type="common">Bagworm moth</name>
    <name type="synonym">Eumeta japonica</name>
    <dbReference type="NCBI Taxonomy" id="151549"/>
    <lineage>
        <taxon>Eukaryota</taxon>
        <taxon>Metazoa</taxon>
        <taxon>Ecdysozoa</taxon>
        <taxon>Arthropoda</taxon>
        <taxon>Hexapoda</taxon>
        <taxon>Insecta</taxon>
        <taxon>Pterygota</taxon>
        <taxon>Neoptera</taxon>
        <taxon>Endopterygota</taxon>
        <taxon>Lepidoptera</taxon>
        <taxon>Glossata</taxon>
        <taxon>Ditrysia</taxon>
        <taxon>Tineoidea</taxon>
        <taxon>Psychidae</taxon>
        <taxon>Oiketicinae</taxon>
        <taxon>Eumeta</taxon>
    </lineage>
</organism>
<protein>
    <submittedName>
        <fullName evidence="1">Uncharacterized protein</fullName>
    </submittedName>
</protein>
<accession>A0A4C1YD78</accession>
<dbReference type="AlphaFoldDB" id="A0A4C1YD78"/>
<name>A0A4C1YD78_EUMVA</name>
<evidence type="ECO:0000313" key="1">
    <source>
        <dbReference type="EMBL" id="GBP73978.1"/>
    </source>
</evidence>
<comment type="caution">
    <text evidence="1">The sequence shown here is derived from an EMBL/GenBank/DDBJ whole genome shotgun (WGS) entry which is preliminary data.</text>
</comment>
<evidence type="ECO:0000313" key="2">
    <source>
        <dbReference type="Proteomes" id="UP000299102"/>
    </source>
</evidence>
<gene>
    <name evidence="1" type="ORF">EVAR_87843_1</name>
</gene>
<reference evidence="1 2" key="1">
    <citation type="journal article" date="2019" name="Commun. Biol.">
        <title>The bagworm genome reveals a unique fibroin gene that provides high tensile strength.</title>
        <authorList>
            <person name="Kono N."/>
            <person name="Nakamura H."/>
            <person name="Ohtoshi R."/>
            <person name="Tomita M."/>
            <person name="Numata K."/>
            <person name="Arakawa K."/>
        </authorList>
    </citation>
    <scope>NUCLEOTIDE SEQUENCE [LARGE SCALE GENOMIC DNA]</scope>
</reference>
<keyword evidence="2" id="KW-1185">Reference proteome</keyword>
<proteinExistence type="predicted"/>